<dbReference type="Proteomes" id="UP000217771">
    <property type="component" value="Unassembled WGS sequence"/>
</dbReference>
<reference evidence="1 2" key="1">
    <citation type="submission" date="2017-08" db="EMBL/GenBank/DDBJ databases">
        <title>Halomonas alkalisoli sp. nov., isolated from saline alkaline soil.</title>
        <authorList>
            <person name="Wang D."/>
            <person name="Zhang G."/>
        </authorList>
    </citation>
    <scope>NUCLEOTIDE SEQUENCE [LARGE SCALE GENOMIC DNA]</scope>
    <source>
        <strain evidence="1 2">WRN001</strain>
    </source>
</reference>
<gene>
    <name evidence="1" type="ORF">CK498_03800</name>
</gene>
<dbReference type="OrthoDB" id="6658216at2"/>
<protein>
    <recommendedName>
        <fullName evidence="3">CopG family transcriptional regulator</fullName>
    </recommendedName>
</protein>
<evidence type="ECO:0000313" key="1">
    <source>
        <dbReference type="EMBL" id="PAU79496.1"/>
    </source>
</evidence>
<dbReference type="RefSeq" id="WP_095619506.1">
    <property type="nucleotide sequence ID" value="NZ_NSKB01000001.1"/>
</dbReference>
<comment type="caution">
    <text evidence="1">The sequence shown here is derived from an EMBL/GenBank/DDBJ whole genome shotgun (WGS) entry which is preliminary data.</text>
</comment>
<dbReference type="AlphaFoldDB" id="A0A2A2F228"/>
<organism evidence="1 2">
    <name type="scientific">Halomonas salipaludis</name>
    <dbReference type="NCBI Taxonomy" id="2032625"/>
    <lineage>
        <taxon>Bacteria</taxon>
        <taxon>Pseudomonadati</taxon>
        <taxon>Pseudomonadota</taxon>
        <taxon>Gammaproteobacteria</taxon>
        <taxon>Oceanospirillales</taxon>
        <taxon>Halomonadaceae</taxon>
        <taxon>Halomonas</taxon>
    </lineage>
</organism>
<proteinExistence type="predicted"/>
<dbReference type="EMBL" id="NSKB01000001">
    <property type="protein sequence ID" value="PAU79496.1"/>
    <property type="molecule type" value="Genomic_DNA"/>
</dbReference>
<evidence type="ECO:0008006" key="3">
    <source>
        <dbReference type="Google" id="ProtNLM"/>
    </source>
</evidence>
<evidence type="ECO:0000313" key="2">
    <source>
        <dbReference type="Proteomes" id="UP000217771"/>
    </source>
</evidence>
<sequence length="95" mass="10663">MLDDKLKTRLSKDRPMTTVTLRVPVDVVESLKAIAPLKGFQGYQTLLKAYVSEGLRRDEAQFLDDGVQRLVAALRAQGVSSDVIEKAVYEMDRTH</sequence>
<keyword evidence="2" id="KW-1185">Reference proteome</keyword>
<accession>A0A2A2F228</accession>
<name>A0A2A2F228_9GAMM</name>